<gene>
    <name evidence="1" type="ORF">PGT21_004108</name>
</gene>
<reference evidence="1 2" key="1">
    <citation type="submission" date="2019-05" db="EMBL/GenBank/DDBJ databases">
        <title>Emergence of the Ug99 lineage of the wheat stem rust pathogen through somatic hybridization.</title>
        <authorList>
            <person name="Li F."/>
            <person name="Upadhyaya N.M."/>
            <person name="Sperschneider J."/>
            <person name="Matny O."/>
            <person name="Nguyen-Phuc H."/>
            <person name="Mago R."/>
            <person name="Raley C."/>
            <person name="Miller M.E."/>
            <person name="Silverstein K.A.T."/>
            <person name="Henningsen E."/>
            <person name="Hirsch C.D."/>
            <person name="Visser B."/>
            <person name="Pretorius Z.A."/>
            <person name="Steffenson B.J."/>
            <person name="Schwessinger B."/>
            <person name="Dodds P.N."/>
            <person name="Figueroa M."/>
        </authorList>
    </citation>
    <scope>NUCLEOTIDE SEQUENCE [LARGE SCALE GENOMIC DNA]</scope>
    <source>
        <strain evidence="1">21-0</strain>
    </source>
</reference>
<keyword evidence="2" id="KW-1185">Reference proteome</keyword>
<dbReference type="EMBL" id="VSWC01000105">
    <property type="protein sequence ID" value="KAA1086578.1"/>
    <property type="molecule type" value="Genomic_DNA"/>
</dbReference>
<protein>
    <submittedName>
        <fullName evidence="1">Uncharacterized protein</fullName>
    </submittedName>
</protein>
<dbReference type="AlphaFoldDB" id="A0A5B0NF52"/>
<accession>A0A5B0NF52</accession>
<evidence type="ECO:0000313" key="2">
    <source>
        <dbReference type="Proteomes" id="UP000324748"/>
    </source>
</evidence>
<evidence type="ECO:0000313" key="1">
    <source>
        <dbReference type="EMBL" id="KAA1086578.1"/>
    </source>
</evidence>
<organism evidence="1 2">
    <name type="scientific">Puccinia graminis f. sp. tritici</name>
    <dbReference type="NCBI Taxonomy" id="56615"/>
    <lineage>
        <taxon>Eukaryota</taxon>
        <taxon>Fungi</taxon>
        <taxon>Dikarya</taxon>
        <taxon>Basidiomycota</taxon>
        <taxon>Pucciniomycotina</taxon>
        <taxon>Pucciniomycetes</taxon>
        <taxon>Pucciniales</taxon>
        <taxon>Pucciniaceae</taxon>
        <taxon>Puccinia</taxon>
    </lineage>
</organism>
<dbReference type="Proteomes" id="UP000324748">
    <property type="component" value="Unassembled WGS sequence"/>
</dbReference>
<sequence>MKSSIAILSAKVLVSLKIINYFGVSAHPISSSKHLFRRGEEILKFPHCKCPHGEAEIENSDASKMFKDVEGGHVVMHPVLSKPGEHDQIMHDSIRKPLNPQENSKSYESVDLENFNTLIETLDKNWNLLQGITSADHDVSPAHAQIENLVSISQKLKFIAKFDAFLKTLTESQKEILLQISKWSKKTTLNEDHELDSVKYKAIHLKENVENLDQSEKKVSTAKNHIWVATHFNKSQSEMFEGILKKIGLNQTGDLDVDQFKIFSTQQLFQKLILSLEDFQEEEDVLTGIQLFDLYAKLYKFEQAIHQDFHLTNLIDEDDYELYQKLIKQSMDEK</sequence>
<proteinExistence type="predicted"/>
<comment type="caution">
    <text evidence="1">The sequence shown here is derived from an EMBL/GenBank/DDBJ whole genome shotgun (WGS) entry which is preliminary data.</text>
</comment>
<name>A0A5B0NF52_PUCGR</name>